<evidence type="ECO:0000313" key="4">
    <source>
        <dbReference type="EMBL" id="RUO26972.1"/>
    </source>
</evidence>
<keyword evidence="1 4" id="KW-0808">Transferase</keyword>
<comment type="caution">
    <text evidence="4">The sequence shown here is derived from an EMBL/GenBank/DDBJ whole genome shotgun (WGS) entry which is preliminary data.</text>
</comment>
<keyword evidence="2" id="KW-0012">Acyltransferase</keyword>
<sequence length="159" mass="17911">MLRIEMVDYKNPEQARALIELLDAYSRDPMGGGSPLPERTRATLIEKMLAQPGVYSFIAYLDDKPVGLANCVEGFSTFAAQPLCNIHDVAVLKEYRGEGIAQALMQQVAEKARERDCCKVTLEVLTGNDRARHAYRRFGFKPYQLDPQLGAAEFWELKL</sequence>
<dbReference type="RefSeq" id="WP_126803784.1">
    <property type="nucleotide sequence ID" value="NZ_PIPL01000001.1"/>
</dbReference>
<organism evidence="4 5">
    <name type="scientific">Aliidiomarina minuta</name>
    <dbReference type="NCBI Taxonomy" id="880057"/>
    <lineage>
        <taxon>Bacteria</taxon>
        <taxon>Pseudomonadati</taxon>
        <taxon>Pseudomonadota</taxon>
        <taxon>Gammaproteobacteria</taxon>
        <taxon>Alteromonadales</taxon>
        <taxon>Idiomarinaceae</taxon>
        <taxon>Aliidiomarina</taxon>
    </lineage>
</organism>
<dbReference type="PANTHER" id="PTHR43420:SF44">
    <property type="entry name" value="ACETYLTRANSFERASE YPEA"/>
    <property type="match status" value="1"/>
</dbReference>
<dbReference type="PANTHER" id="PTHR43420">
    <property type="entry name" value="ACETYLTRANSFERASE"/>
    <property type="match status" value="1"/>
</dbReference>
<dbReference type="EMBL" id="PIPL01000001">
    <property type="protein sequence ID" value="RUO26972.1"/>
    <property type="molecule type" value="Genomic_DNA"/>
</dbReference>
<evidence type="ECO:0000256" key="2">
    <source>
        <dbReference type="ARBA" id="ARBA00023315"/>
    </source>
</evidence>
<gene>
    <name evidence="4" type="ORF">CWE09_09845</name>
</gene>
<protein>
    <submittedName>
        <fullName evidence="4">GNAT family N-acetyltransferase</fullName>
    </submittedName>
</protein>
<dbReference type="GO" id="GO:0016747">
    <property type="term" value="F:acyltransferase activity, transferring groups other than amino-acyl groups"/>
    <property type="evidence" value="ECO:0007669"/>
    <property type="project" value="InterPro"/>
</dbReference>
<accession>A0A432WA43</accession>
<dbReference type="PROSITE" id="PS51186">
    <property type="entry name" value="GNAT"/>
    <property type="match status" value="1"/>
</dbReference>
<dbReference type="OrthoDB" id="9799601at2"/>
<dbReference type="Gene3D" id="3.40.630.30">
    <property type="match status" value="1"/>
</dbReference>
<dbReference type="SUPFAM" id="SSF55729">
    <property type="entry name" value="Acyl-CoA N-acyltransferases (Nat)"/>
    <property type="match status" value="1"/>
</dbReference>
<evidence type="ECO:0000313" key="5">
    <source>
        <dbReference type="Proteomes" id="UP000288293"/>
    </source>
</evidence>
<evidence type="ECO:0000256" key="1">
    <source>
        <dbReference type="ARBA" id="ARBA00022679"/>
    </source>
</evidence>
<dbReference type="Pfam" id="PF00583">
    <property type="entry name" value="Acetyltransf_1"/>
    <property type="match status" value="1"/>
</dbReference>
<dbReference type="InterPro" id="IPR000182">
    <property type="entry name" value="GNAT_dom"/>
</dbReference>
<reference evidence="4 5" key="1">
    <citation type="journal article" date="2011" name="Front. Microbiol.">
        <title>Genomic signatures of strain selection and enhancement in Bacillus atrophaeus var. globigii, a historical biowarfare simulant.</title>
        <authorList>
            <person name="Gibbons H.S."/>
            <person name="Broomall S.M."/>
            <person name="McNew L.A."/>
            <person name="Daligault H."/>
            <person name="Chapman C."/>
            <person name="Bruce D."/>
            <person name="Karavis M."/>
            <person name="Krepps M."/>
            <person name="McGregor P.A."/>
            <person name="Hong C."/>
            <person name="Park K.H."/>
            <person name="Akmal A."/>
            <person name="Feldman A."/>
            <person name="Lin J.S."/>
            <person name="Chang W.E."/>
            <person name="Higgs B.W."/>
            <person name="Demirev P."/>
            <person name="Lindquist J."/>
            <person name="Liem A."/>
            <person name="Fochler E."/>
            <person name="Read T.D."/>
            <person name="Tapia R."/>
            <person name="Johnson S."/>
            <person name="Bishop-Lilly K.A."/>
            <person name="Detter C."/>
            <person name="Han C."/>
            <person name="Sozhamannan S."/>
            <person name="Rosenzweig C.N."/>
            <person name="Skowronski E.W."/>
        </authorList>
    </citation>
    <scope>NUCLEOTIDE SEQUENCE [LARGE SCALE GENOMIC DNA]</scope>
    <source>
        <strain evidence="4 5">MLST1</strain>
    </source>
</reference>
<name>A0A432WA43_9GAMM</name>
<keyword evidence="5" id="KW-1185">Reference proteome</keyword>
<dbReference type="AlphaFoldDB" id="A0A432WA43"/>
<dbReference type="CDD" id="cd04301">
    <property type="entry name" value="NAT_SF"/>
    <property type="match status" value="1"/>
</dbReference>
<dbReference type="InterPro" id="IPR050680">
    <property type="entry name" value="YpeA/RimI_acetyltransf"/>
</dbReference>
<dbReference type="InterPro" id="IPR016181">
    <property type="entry name" value="Acyl_CoA_acyltransferase"/>
</dbReference>
<dbReference type="Proteomes" id="UP000288293">
    <property type="component" value="Unassembled WGS sequence"/>
</dbReference>
<evidence type="ECO:0000259" key="3">
    <source>
        <dbReference type="PROSITE" id="PS51186"/>
    </source>
</evidence>
<feature type="domain" description="N-acetyltransferase" evidence="3">
    <location>
        <begin position="5"/>
        <end position="159"/>
    </location>
</feature>
<proteinExistence type="predicted"/>